<dbReference type="PANTHER" id="PTHR21538:SF23">
    <property type="entry name" value="ANILLIN"/>
    <property type="match status" value="1"/>
</dbReference>
<dbReference type="Gene3D" id="2.30.29.30">
    <property type="entry name" value="Pleckstrin-homology domain (PH domain)/Phosphotyrosine-binding domain (PTB)"/>
    <property type="match status" value="1"/>
</dbReference>
<feature type="compositionally biased region" description="Low complexity" evidence="1">
    <location>
        <begin position="241"/>
        <end position="255"/>
    </location>
</feature>
<comment type="caution">
    <text evidence="3">The sequence shown here is derived from an EMBL/GenBank/DDBJ whole genome shotgun (WGS) entry which is preliminary data.</text>
</comment>
<accession>A0AAV8X803</accession>
<gene>
    <name evidence="3" type="ORF">NQ314_013261</name>
</gene>
<feature type="compositionally biased region" description="Acidic residues" evidence="1">
    <location>
        <begin position="888"/>
        <end position="897"/>
    </location>
</feature>
<reference evidence="3" key="1">
    <citation type="journal article" date="2023" name="Insect Mol. Biol.">
        <title>Genome sequencing provides insights into the evolution of gene families encoding plant cell wall-degrading enzymes in longhorned beetles.</title>
        <authorList>
            <person name="Shin N.R."/>
            <person name="Okamura Y."/>
            <person name="Kirsch R."/>
            <person name="Pauchet Y."/>
        </authorList>
    </citation>
    <scope>NUCLEOTIDE SEQUENCE</scope>
    <source>
        <strain evidence="3">RBIC_L_NR</strain>
    </source>
</reference>
<evidence type="ECO:0000259" key="2">
    <source>
        <dbReference type="Pfam" id="PF08174"/>
    </source>
</evidence>
<evidence type="ECO:0000313" key="4">
    <source>
        <dbReference type="Proteomes" id="UP001162156"/>
    </source>
</evidence>
<feature type="compositionally biased region" description="Low complexity" evidence="1">
    <location>
        <begin position="697"/>
        <end position="709"/>
    </location>
</feature>
<protein>
    <recommendedName>
        <fullName evidence="2">Anillin homology domain-containing protein</fullName>
    </recommendedName>
</protein>
<feature type="region of interest" description="Disordered" evidence="1">
    <location>
        <begin position="133"/>
        <end position="295"/>
    </location>
</feature>
<dbReference type="PANTHER" id="PTHR21538">
    <property type="entry name" value="ANILLIN/RHOTEKIN RTKN"/>
    <property type="match status" value="1"/>
</dbReference>
<dbReference type="GO" id="GO:0031106">
    <property type="term" value="P:septin ring organization"/>
    <property type="evidence" value="ECO:0007669"/>
    <property type="project" value="TreeGrafter"/>
</dbReference>
<name>A0AAV8X803_9CUCU</name>
<feature type="region of interest" description="Disordered" evidence="1">
    <location>
        <begin position="350"/>
        <end position="401"/>
    </location>
</feature>
<evidence type="ECO:0000313" key="3">
    <source>
        <dbReference type="EMBL" id="KAJ8934598.1"/>
    </source>
</evidence>
<feature type="region of interest" description="Disordered" evidence="1">
    <location>
        <begin position="867"/>
        <end position="897"/>
    </location>
</feature>
<dbReference type="Pfam" id="PF08174">
    <property type="entry name" value="Anillin"/>
    <property type="match status" value="1"/>
</dbReference>
<dbReference type="GO" id="GO:0005826">
    <property type="term" value="C:actomyosin contractile ring"/>
    <property type="evidence" value="ECO:0007669"/>
    <property type="project" value="TreeGrafter"/>
</dbReference>
<sequence length="1245" mass="138091">MDAFTEHILARARERQKMLEGYTGNEKTPLREKNREVKTCSEPNLTDVKKTNRKEIVSDSNISSNTQCFDTTIKENKFESNLPRFTRQNSKTRVSSEIPGSPNSQLKTLNIQKENFNMEIKVSSTDNIRVEVEIEEQDDSDTGSTFSESGLRDESKSKLKRLGELYAGGDDAQISSPIHRTEAKFYASEENDVENPKKNKEVSDSAKSRKGLSRLADLAQTINEWEDDINMPPAPKPPNTSSPTKSSPSKPAQKPRAPDPPVIKNDSPVKSVMGMKTGSPANSSSPRKVETVAQVTGLTPKKLKWDQNESQGFTRTSSKSRLVYSYNSQDKNSNAEVKTAQTTHIAKTSVEVKPDTITEEEEECPKENKIKQMSAIIEEKVSARSKSPTKSNSKVIVQEKTPICPKSPSKVNIRTANIADKAAIFESSPSRNTKDPALLSVSERKALFEKNRGGALIPKAAFGMPAPVKVETTMKASSTKIVMEENVKPSSLLNKLGDGTKPSSVVSKTVENVKTVVHTPAKSGKYLAPKPPLGNKATEHNFPTTAAVQQAGGIASKMAALLENKSTISQEQIESGIKEQRQKELDMLLNRFNKPKEVIAEEIQEVREEDSDDEGDVTEETAMISEKSAQIVNKSALKPAEKRKSGGKHYSKGDSPVVTSVLDEVKRIRVSPPKAGKLYPNLSDIEATTESDHQTRSPSPDNNSSSFEENNYESDDPNTSFGREILQAVCKNQTPHKRPIYDESTASDVSSILDEMDQYLDEMSNDENSSTGPTPPKQVRHVSPGVSVFKNDLGHLLFLHFFRTNLLSHRLLSTIRVFSPKVNTPKSKFQSPVKIRTSPKKNTDLPTVVIDGDNELPLTHTVSFYRKQQNQSQTPVRQITRQPLIEESPSEVSEEDEAVQKKTAELQDEVNKQQNIISQTSQALNLCSCTPEFSGSTEQVEAERVLLVATHRRQAALHVLQRLKVEGTIRPQGQHAQNVPLEKGTLIISNIVLPLKQKYVKALAAAGGKGHHVVCLVKCGEQVVPTKLVSTVVRDVKNPDVDLCIPGTVTLHNIYSDFTVTFEVYCLQAQEEWLPHEIKYHINNKKSGNKLVTPKKSKQESRMVMPIKESPAGPQAVRTSSFALMGYVVFAVQAVNKRVWSLNNTPSMSPLDGSVEMRIACELAVSVEHRGFLTMFEDVSGFGAWHQRERKARPQDKDTLVMVCKGDKTIIRHLLSADTKEERIEWCNKFNAALTALRMWGSTQQ</sequence>
<dbReference type="InterPro" id="IPR011993">
    <property type="entry name" value="PH-like_dom_sf"/>
</dbReference>
<feature type="region of interest" description="Disordered" evidence="1">
    <location>
        <begin position="13"/>
        <end position="38"/>
    </location>
</feature>
<feature type="compositionally biased region" description="Basic and acidic residues" evidence="1">
    <location>
        <begin position="194"/>
        <end position="207"/>
    </location>
</feature>
<feature type="region of interest" description="Disordered" evidence="1">
    <location>
        <begin position="606"/>
        <end position="655"/>
    </location>
</feature>
<feature type="compositionally biased region" description="Basic and acidic residues" evidence="1">
    <location>
        <begin position="150"/>
        <end position="163"/>
    </location>
</feature>
<feature type="compositionally biased region" description="Acidic residues" evidence="1">
    <location>
        <begin position="606"/>
        <end position="619"/>
    </location>
</feature>
<feature type="compositionally biased region" description="Polar residues" evidence="1">
    <location>
        <begin position="867"/>
        <end position="881"/>
    </location>
</feature>
<dbReference type="GO" id="GO:0000281">
    <property type="term" value="P:mitotic cytokinesis"/>
    <property type="evidence" value="ECO:0007669"/>
    <property type="project" value="TreeGrafter"/>
</dbReference>
<feature type="compositionally biased region" description="Polar residues" evidence="1">
    <location>
        <begin position="384"/>
        <end position="395"/>
    </location>
</feature>
<feature type="region of interest" description="Disordered" evidence="1">
    <location>
        <begin position="688"/>
        <end position="720"/>
    </location>
</feature>
<dbReference type="InterPro" id="IPR012966">
    <property type="entry name" value="AHD"/>
</dbReference>
<keyword evidence="4" id="KW-1185">Reference proteome</keyword>
<dbReference type="AlphaFoldDB" id="A0AAV8X803"/>
<feature type="domain" description="Anillin homology" evidence="2">
    <location>
        <begin position="983"/>
        <end position="1135"/>
    </location>
</feature>
<dbReference type="GO" id="GO:0000915">
    <property type="term" value="P:actomyosin contractile ring assembly"/>
    <property type="evidence" value="ECO:0007669"/>
    <property type="project" value="TreeGrafter"/>
</dbReference>
<feature type="region of interest" description="Disordered" evidence="1">
    <location>
        <begin position="80"/>
        <end position="104"/>
    </location>
</feature>
<feature type="compositionally biased region" description="Basic and acidic residues" evidence="1">
    <location>
        <begin position="28"/>
        <end position="38"/>
    </location>
</feature>
<dbReference type="Proteomes" id="UP001162156">
    <property type="component" value="Unassembled WGS sequence"/>
</dbReference>
<dbReference type="InterPro" id="IPR051364">
    <property type="entry name" value="Cytokinesis/Rho-signaling"/>
</dbReference>
<organism evidence="3 4">
    <name type="scientific">Rhamnusium bicolor</name>
    <dbReference type="NCBI Taxonomy" id="1586634"/>
    <lineage>
        <taxon>Eukaryota</taxon>
        <taxon>Metazoa</taxon>
        <taxon>Ecdysozoa</taxon>
        <taxon>Arthropoda</taxon>
        <taxon>Hexapoda</taxon>
        <taxon>Insecta</taxon>
        <taxon>Pterygota</taxon>
        <taxon>Neoptera</taxon>
        <taxon>Endopterygota</taxon>
        <taxon>Coleoptera</taxon>
        <taxon>Polyphaga</taxon>
        <taxon>Cucujiformia</taxon>
        <taxon>Chrysomeloidea</taxon>
        <taxon>Cerambycidae</taxon>
        <taxon>Lepturinae</taxon>
        <taxon>Rhagiini</taxon>
        <taxon>Rhamnusium</taxon>
    </lineage>
</organism>
<feature type="region of interest" description="Disordered" evidence="1">
    <location>
        <begin position="826"/>
        <end position="846"/>
    </location>
</feature>
<feature type="compositionally biased region" description="Polar residues" evidence="1">
    <location>
        <begin position="86"/>
        <end position="95"/>
    </location>
</feature>
<proteinExistence type="predicted"/>
<evidence type="ECO:0000256" key="1">
    <source>
        <dbReference type="SAM" id="MobiDB-lite"/>
    </source>
</evidence>
<dbReference type="EMBL" id="JANEYF010003703">
    <property type="protein sequence ID" value="KAJ8934598.1"/>
    <property type="molecule type" value="Genomic_DNA"/>
</dbReference>